<feature type="domain" description="WRKY19-like zinc finger" evidence="2">
    <location>
        <begin position="625"/>
        <end position="646"/>
    </location>
</feature>
<feature type="compositionally biased region" description="Pro residues" evidence="1">
    <location>
        <begin position="293"/>
        <end position="313"/>
    </location>
</feature>
<dbReference type="eggNOG" id="ENOG502T7Q1">
    <property type="taxonomic scope" value="Eukaryota"/>
</dbReference>
<dbReference type="InParanoid" id="B8CGH2"/>
<dbReference type="Proteomes" id="UP000001449">
    <property type="component" value="Chromosome 23"/>
</dbReference>
<dbReference type="GeneID" id="7448912"/>
<feature type="compositionally biased region" description="Low complexity" evidence="1">
    <location>
        <begin position="166"/>
        <end position="178"/>
    </location>
</feature>
<dbReference type="PANTHER" id="PTHR31827">
    <property type="entry name" value="EMB|CAB89363.1"/>
    <property type="match status" value="1"/>
</dbReference>
<evidence type="ECO:0000313" key="4">
    <source>
        <dbReference type="Proteomes" id="UP000001449"/>
    </source>
</evidence>
<dbReference type="RefSeq" id="XP_002295190.1">
    <property type="nucleotide sequence ID" value="XM_002295154.1"/>
</dbReference>
<feature type="compositionally biased region" description="Polar residues" evidence="1">
    <location>
        <begin position="30"/>
        <end position="42"/>
    </location>
</feature>
<dbReference type="KEGG" id="tps:THAPSDRAFT_25873"/>
<name>B8CGH2_THAPS</name>
<feature type="region of interest" description="Disordered" evidence="1">
    <location>
        <begin position="160"/>
        <end position="191"/>
    </location>
</feature>
<feature type="region of interest" description="Disordered" evidence="1">
    <location>
        <begin position="1"/>
        <end position="42"/>
    </location>
</feature>
<dbReference type="EMBL" id="CM000654">
    <property type="protein sequence ID" value="EED87494.1"/>
    <property type="molecule type" value="Genomic_DNA"/>
</dbReference>
<dbReference type="AlphaFoldDB" id="B8CGH2"/>
<organism evidence="3 4">
    <name type="scientific">Thalassiosira pseudonana</name>
    <name type="common">Marine diatom</name>
    <name type="synonym">Cyclotella nana</name>
    <dbReference type="NCBI Taxonomy" id="35128"/>
    <lineage>
        <taxon>Eukaryota</taxon>
        <taxon>Sar</taxon>
        <taxon>Stramenopiles</taxon>
        <taxon>Ochrophyta</taxon>
        <taxon>Bacillariophyta</taxon>
        <taxon>Coscinodiscophyceae</taxon>
        <taxon>Thalassiosirophycidae</taxon>
        <taxon>Thalassiosirales</taxon>
        <taxon>Thalassiosiraceae</taxon>
        <taxon>Thalassiosira</taxon>
    </lineage>
</organism>
<dbReference type="Pfam" id="PF24906">
    <property type="entry name" value="Zf_WRKY19"/>
    <property type="match status" value="2"/>
</dbReference>
<accession>B8CGH2</accession>
<feature type="region of interest" description="Disordered" evidence="1">
    <location>
        <begin position="290"/>
        <end position="314"/>
    </location>
</feature>
<sequence>MSGQSTNTNHPKAFADAATNGCNPIRKSTIDGQQHQQHSHQRINSNVIYESTPEGDIRTIEHEPKDDFASFTARLKDSWDNDVDVAREEDGKMTKHKKDLSVQFLDISISGDPSQQLLGVGDAGVGGKGEDVTTSATTFDFEPPAPAAALLQREPTHLFANPSKLSSSSSSSSSTSAGSNGGGTTSTRTAPGLSYPLYNAAGIMTSSNISDSPLLNSGIVVPTPIYAKSPPVPVAAPSPTDSSRKHRRELSARKPAMAHRRVNTKGESEAVVTKGHERDNSIVMTAIQERTTPTPPSPGTAMPPPLGPPPPGHTYPYYYRGSLASPQDVYSSNIPAPPAAGGTYYDSSPRSDAGASYNTGVALPAYTDPRYSLSAQSSPLGCYPGNIVGSMSFPPQQPNLGQPEQEEQPIYSEEMLFAKLKSGNEDGHDNHHRKQSSLSLGSYLVSGAGDSHHRKQSSLGSFLASAGIFEEDFEIDEGYNSAPDGAHGHTKSLSTMSFLGSLSNDDFLRDAAGDGEGAQLAAAAHIGGMYGPPPSLPGYSQPQPFLGGHAIQTQFVGGQATDLDGLTEDQRRNRRRCAIPNCPNRVVQGGLCISHGARRKLCSFPGCTKNVKKAGRCSAHGPPRKLCEVEGCVKVSVQGGKCISHGAKKKSCSVEDCAKQAIMSGMCKKHHDQSKGLVKVRAPRSKKNSDDANNKQGQGAAAGHERGLSIFQDSETMDNIINNGVSGLLSSSS</sequence>
<evidence type="ECO:0000256" key="1">
    <source>
        <dbReference type="SAM" id="MobiDB-lite"/>
    </source>
</evidence>
<feature type="region of interest" description="Disordered" evidence="1">
    <location>
        <begin position="227"/>
        <end position="272"/>
    </location>
</feature>
<keyword evidence="4" id="KW-1185">Reference proteome</keyword>
<evidence type="ECO:0000259" key="2">
    <source>
        <dbReference type="Pfam" id="PF24906"/>
    </source>
</evidence>
<feature type="domain" description="WRKY19-like zinc finger" evidence="2">
    <location>
        <begin position="575"/>
        <end position="596"/>
    </location>
</feature>
<reference evidence="3 4" key="2">
    <citation type="journal article" date="2008" name="Nature">
        <title>The Phaeodactylum genome reveals the evolutionary history of diatom genomes.</title>
        <authorList>
            <person name="Bowler C."/>
            <person name="Allen A.E."/>
            <person name="Badger J.H."/>
            <person name="Grimwood J."/>
            <person name="Jabbari K."/>
            <person name="Kuo A."/>
            <person name="Maheswari U."/>
            <person name="Martens C."/>
            <person name="Maumus F."/>
            <person name="Otillar R.P."/>
            <person name="Rayko E."/>
            <person name="Salamov A."/>
            <person name="Vandepoele K."/>
            <person name="Beszteri B."/>
            <person name="Gruber A."/>
            <person name="Heijde M."/>
            <person name="Katinka M."/>
            <person name="Mock T."/>
            <person name="Valentin K."/>
            <person name="Verret F."/>
            <person name="Berges J.A."/>
            <person name="Brownlee C."/>
            <person name="Cadoret J.P."/>
            <person name="Chiovitti A."/>
            <person name="Choi C.J."/>
            <person name="Coesel S."/>
            <person name="De Martino A."/>
            <person name="Detter J.C."/>
            <person name="Durkin C."/>
            <person name="Falciatore A."/>
            <person name="Fournet J."/>
            <person name="Haruta M."/>
            <person name="Huysman M.J."/>
            <person name="Jenkins B.D."/>
            <person name="Jiroutova K."/>
            <person name="Jorgensen R.E."/>
            <person name="Joubert Y."/>
            <person name="Kaplan A."/>
            <person name="Kroger N."/>
            <person name="Kroth P.G."/>
            <person name="La Roche J."/>
            <person name="Lindquist E."/>
            <person name="Lommer M."/>
            <person name="Martin-Jezequel V."/>
            <person name="Lopez P.J."/>
            <person name="Lucas S."/>
            <person name="Mangogna M."/>
            <person name="McGinnis K."/>
            <person name="Medlin L.K."/>
            <person name="Montsant A."/>
            <person name="Oudot-Le Secq M.P."/>
            <person name="Napoli C."/>
            <person name="Obornik M."/>
            <person name="Parker M.S."/>
            <person name="Petit J.L."/>
            <person name="Porcel B.M."/>
            <person name="Poulsen N."/>
            <person name="Robison M."/>
            <person name="Rychlewski L."/>
            <person name="Rynearson T.A."/>
            <person name="Schmutz J."/>
            <person name="Shapiro H."/>
            <person name="Siaut M."/>
            <person name="Stanley M."/>
            <person name="Sussman M.R."/>
            <person name="Taylor A.R."/>
            <person name="Vardi A."/>
            <person name="von Dassow P."/>
            <person name="Vyverman W."/>
            <person name="Willis A."/>
            <person name="Wyrwicz L.S."/>
            <person name="Rokhsar D.S."/>
            <person name="Weissenbach J."/>
            <person name="Armbrust E.V."/>
            <person name="Green B.R."/>
            <person name="Van de Peer Y."/>
            <person name="Grigoriev I.V."/>
        </authorList>
    </citation>
    <scope>NUCLEOTIDE SEQUENCE [LARGE SCALE GENOMIC DNA]</scope>
    <source>
        <strain evidence="3 4">CCMP1335</strain>
    </source>
</reference>
<feature type="compositionally biased region" description="Polar residues" evidence="1">
    <location>
        <begin position="1"/>
        <end position="10"/>
    </location>
</feature>
<feature type="region of interest" description="Disordered" evidence="1">
    <location>
        <begin position="672"/>
        <end position="705"/>
    </location>
</feature>
<gene>
    <name evidence="3" type="ORF">THAPSDRAFT_25873</name>
</gene>
<dbReference type="STRING" id="35128.B8CGH2"/>
<dbReference type="PaxDb" id="35128-Thaps25873"/>
<evidence type="ECO:0000313" key="3">
    <source>
        <dbReference type="EMBL" id="EED87494.1"/>
    </source>
</evidence>
<reference evidence="3 4" key="1">
    <citation type="journal article" date="2004" name="Science">
        <title>The genome of the diatom Thalassiosira pseudonana: ecology, evolution, and metabolism.</title>
        <authorList>
            <person name="Armbrust E.V."/>
            <person name="Berges J.A."/>
            <person name="Bowler C."/>
            <person name="Green B.R."/>
            <person name="Martinez D."/>
            <person name="Putnam N.H."/>
            <person name="Zhou S."/>
            <person name="Allen A.E."/>
            <person name="Apt K.E."/>
            <person name="Bechner M."/>
            <person name="Brzezinski M.A."/>
            <person name="Chaal B.K."/>
            <person name="Chiovitti A."/>
            <person name="Davis A.K."/>
            <person name="Demarest M.S."/>
            <person name="Detter J.C."/>
            <person name="Glavina T."/>
            <person name="Goodstein D."/>
            <person name="Hadi M.Z."/>
            <person name="Hellsten U."/>
            <person name="Hildebrand M."/>
            <person name="Jenkins B.D."/>
            <person name="Jurka J."/>
            <person name="Kapitonov V.V."/>
            <person name="Kroger N."/>
            <person name="Lau W.W."/>
            <person name="Lane T.W."/>
            <person name="Larimer F.W."/>
            <person name="Lippmeier J.C."/>
            <person name="Lucas S."/>
            <person name="Medina M."/>
            <person name="Montsant A."/>
            <person name="Obornik M."/>
            <person name="Parker M.S."/>
            <person name="Palenik B."/>
            <person name="Pazour G.J."/>
            <person name="Richardson P.M."/>
            <person name="Rynearson T.A."/>
            <person name="Saito M.A."/>
            <person name="Schwartz D.C."/>
            <person name="Thamatrakoln K."/>
            <person name="Valentin K."/>
            <person name="Vardi A."/>
            <person name="Wilkerson F.P."/>
            <person name="Rokhsar D.S."/>
        </authorList>
    </citation>
    <scope>NUCLEOTIDE SEQUENCE [LARGE SCALE GENOMIC DNA]</scope>
    <source>
        <strain evidence="3 4">CCMP1335</strain>
    </source>
</reference>
<dbReference type="InterPro" id="IPR056866">
    <property type="entry name" value="Znf_WRKY19"/>
</dbReference>
<dbReference type="PANTHER" id="PTHR31827:SF1">
    <property type="entry name" value="EMB|CAB89363.1"/>
    <property type="match status" value="1"/>
</dbReference>
<dbReference type="HOGENOM" id="CLU_318467_0_0_1"/>
<proteinExistence type="predicted"/>
<protein>
    <recommendedName>
        <fullName evidence="2">WRKY19-like zinc finger domain-containing protein</fullName>
    </recommendedName>
</protein>